<sequence>MENSFTVSLWNPKEQSDILGQCMSLEKHIFGKADCWTGGLFERELSKRSSKLFYIGDNDSKVLAYVACSISSLKFEIGKLAVKPENR</sequence>
<name>A0A061QXB6_9CHLO</name>
<dbReference type="Gene3D" id="3.40.630.30">
    <property type="match status" value="1"/>
</dbReference>
<accession>A0A061QXB6</accession>
<gene>
    <name evidence="1" type="ORF">TSPGSL018_21519</name>
</gene>
<evidence type="ECO:0000313" key="1">
    <source>
        <dbReference type="EMBL" id="JAC63094.1"/>
    </source>
</evidence>
<dbReference type="EMBL" id="GBEZ01023826">
    <property type="protein sequence ID" value="JAC63094.1"/>
    <property type="molecule type" value="Transcribed_RNA"/>
</dbReference>
<proteinExistence type="predicted"/>
<reference evidence="1" key="1">
    <citation type="submission" date="2014-05" db="EMBL/GenBank/DDBJ databases">
        <title>The transcriptome of the halophilic microalga Tetraselmis sp. GSL018 isolated from the Great Salt Lake, Utah.</title>
        <authorList>
            <person name="Jinkerson R.E."/>
            <person name="D'Adamo S."/>
            <person name="Posewitz M.C."/>
        </authorList>
    </citation>
    <scope>NUCLEOTIDE SEQUENCE</scope>
    <source>
        <strain evidence="1">GSL018</strain>
    </source>
</reference>
<protein>
    <submittedName>
        <fullName evidence="1">Uncharacterized protein</fullName>
    </submittedName>
</protein>
<dbReference type="AlphaFoldDB" id="A0A061QXB6"/>
<organism evidence="1">
    <name type="scientific">Tetraselmis sp. GSL018</name>
    <dbReference type="NCBI Taxonomy" id="582737"/>
    <lineage>
        <taxon>Eukaryota</taxon>
        <taxon>Viridiplantae</taxon>
        <taxon>Chlorophyta</taxon>
        <taxon>core chlorophytes</taxon>
        <taxon>Chlorodendrophyceae</taxon>
        <taxon>Chlorodendrales</taxon>
        <taxon>Chlorodendraceae</taxon>
        <taxon>Tetraselmis</taxon>
    </lineage>
</organism>